<dbReference type="InterPro" id="IPR008630">
    <property type="entry name" value="Glyco_trans_34"/>
</dbReference>
<name>A0AAD4KX63_9EURO</name>
<feature type="transmembrane region" description="Helical" evidence="4">
    <location>
        <begin position="15"/>
        <end position="35"/>
    </location>
</feature>
<reference evidence="5" key="1">
    <citation type="submission" date="2021-12" db="EMBL/GenBank/DDBJ databases">
        <title>Convergent genome expansion in fungi linked to evolution of root-endophyte symbiosis.</title>
        <authorList>
            <consortium name="DOE Joint Genome Institute"/>
            <person name="Ke Y.-H."/>
            <person name="Bonito G."/>
            <person name="Liao H.-L."/>
            <person name="Looney B."/>
            <person name="Rojas-Flechas A."/>
            <person name="Nash J."/>
            <person name="Hameed K."/>
            <person name="Schadt C."/>
            <person name="Martin F."/>
            <person name="Crous P.W."/>
            <person name="Miettinen O."/>
            <person name="Magnuson J.K."/>
            <person name="Labbe J."/>
            <person name="Jacobson D."/>
            <person name="Doktycz M.J."/>
            <person name="Veneault-Fourrey C."/>
            <person name="Kuo A."/>
            <person name="Mondo S."/>
            <person name="Calhoun S."/>
            <person name="Riley R."/>
            <person name="Ohm R."/>
            <person name="LaButti K."/>
            <person name="Andreopoulos B."/>
            <person name="Pangilinan J."/>
            <person name="Nolan M."/>
            <person name="Tritt A."/>
            <person name="Clum A."/>
            <person name="Lipzen A."/>
            <person name="Daum C."/>
            <person name="Barry K."/>
            <person name="Grigoriev I.V."/>
            <person name="Vilgalys R."/>
        </authorList>
    </citation>
    <scope>NUCLEOTIDE SEQUENCE</scope>
    <source>
        <strain evidence="5">PMI_201</strain>
    </source>
</reference>
<evidence type="ECO:0000313" key="5">
    <source>
        <dbReference type="EMBL" id="KAH8703180.1"/>
    </source>
</evidence>
<dbReference type="AlphaFoldDB" id="A0AAD4KX63"/>
<dbReference type="PANTHER" id="PTHR31306:SF3">
    <property type="entry name" value="NUCLEOTIDE-DIPHOSPHO-SUGAR TRANSFERASE DOMAIN-CONTAINING PROTEIN"/>
    <property type="match status" value="1"/>
</dbReference>
<protein>
    <recommendedName>
        <fullName evidence="7">Nucleotide-diphospho-sugar transferase domain-containing protein</fullName>
    </recommendedName>
</protein>
<evidence type="ECO:0000256" key="2">
    <source>
        <dbReference type="ARBA" id="ARBA00022676"/>
    </source>
</evidence>
<dbReference type="GO" id="GO:0006487">
    <property type="term" value="P:protein N-linked glycosylation"/>
    <property type="evidence" value="ECO:0007669"/>
    <property type="project" value="TreeGrafter"/>
</dbReference>
<dbReference type="GO" id="GO:0016757">
    <property type="term" value="F:glycosyltransferase activity"/>
    <property type="evidence" value="ECO:0007669"/>
    <property type="project" value="UniProtKB-KW"/>
</dbReference>
<keyword evidence="3" id="KW-0808">Transferase</keyword>
<dbReference type="RefSeq" id="XP_046076198.1">
    <property type="nucleotide sequence ID" value="XM_046212497.1"/>
</dbReference>
<keyword evidence="2" id="KW-0328">Glycosyltransferase</keyword>
<accession>A0AAD4KX63</accession>
<organism evidence="5 6">
    <name type="scientific">Talaromyces proteolyticus</name>
    <dbReference type="NCBI Taxonomy" id="1131652"/>
    <lineage>
        <taxon>Eukaryota</taxon>
        <taxon>Fungi</taxon>
        <taxon>Dikarya</taxon>
        <taxon>Ascomycota</taxon>
        <taxon>Pezizomycotina</taxon>
        <taxon>Eurotiomycetes</taxon>
        <taxon>Eurotiomycetidae</taxon>
        <taxon>Eurotiales</taxon>
        <taxon>Trichocomaceae</taxon>
        <taxon>Talaromyces</taxon>
        <taxon>Talaromyces sect. Bacilispori</taxon>
    </lineage>
</organism>
<evidence type="ECO:0000256" key="4">
    <source>
        <dbReference type="SAM" id="Phobius"/>
    </source>
</evidence>
<dbReference type="Gene3D" id="3.90.550.10">
    <property type="entry name" value="Spore Coat Polysaccharide Biosynthesis Protein SpsA, Chain A"/>
    <property type="match status" value="1"/>
</dbReference>
<comment type="caution">
    <text evidence="5">The sequence shown here is derived from an EMBL/GenBank/DDBJ whole genome shotgun (WGS) entry which is preliminary data.</text>
</comment>
<keyword evidence="4" id="KW-1133">Transmembrane helix</keyword>
<gene>
    <name evidence="5" type="ORF">BGW36DRAFT_312173</name>
</gene>
<proteinExistence type="inferred from homology"/>
<dbReference type="InterPro" id="IPR029044">
    <property type="entry name" value="Nucleotide-diphossugar_trans"/>
</dbReference>
<evidence type="ECO:0000256" key="1">
    <source>
        <dbReference type="ARBA" id="ARBA00005664"/>
    </source>
</evidence>
<comment type="similarity">
    <text evidence="1">Belongs to the glycosyltransferase 34 family.</text>
</comment>
<evidence type="ECO:0008006" key="7">
    <source>
        <dbReference type="Google" id="ProtNLM"/>
    </source>
</evidence>
<dbReference type="PANTHER" id="PTHR31306">
    <property type="entry name" value="ALPHA-1,6-MANNOSYLTRANSFERASE MNN11-RELATED"/>
    <property type="match status" value="1"/>
</dbReference>
<dbReference type="GeneID" id="70242784"/>
<keyword evidence="4" id="KW-0472">Membrane</keyword>
<evidence type="ECO:0000313" key="6">
    <source>
        <dbReference type="Proteomes" id="UP001201262"/>
    </source>
</evidence>
<keyword evidence="6" id="KW-1185">Reference proteome</keyword>
<dbReference type="EMBL" id="JAJTJA010000002">
    <property type="protein sequence ID" value="KAH8703180.1"/>
    <property type="molecule type" value="Genomic_DNA"/>
</dbReference>
<dbReference type="Pfam" id="PF05637">
    <property type="entry name" value="Glyco_transf_34"/>
    <property type="match status" value="1"/>
</dbReference>
<keyword evidence="4" id="KW-0812">Transmembrane</keyword>
<sequence>MNFTAPDRKHLRQRCPWPVTVAAVTVVLLVLFYAYDTTTFADNSRVIQGYSHIELSSSESRLSDTHHLIPLLYKPFVHPVDASKFVNHDGQTYELTEPPRFTEPLGKKVLILDVDTRPLNGEGGMLNETMQYDSITHQTAGMLNHYLYAMVHGYEYKFIQSPAYTDRHQTWVKVPMIREALKSYDYVVFLDSDAVFPHTHLPVEWLFNYWNIREETLLAMALDPDQPFNKDSRGNTNLNTGFIIAQASPRTTEMLNVWEDCVTDTKFEKCSKWRYEWSHEQAAFSDFMRYEYERGTEVIELACTEANGYPQKADSGCSGEFVRHFWLGKELVADALRDTVSRYMALRLHETFRDYIDVSMVNASNKTLPLHAGERVIV</sequence>
<dbReference type="GO" id="GO:0000139">
    <property type="term" value="C:Golgi membrane"/>
    <property type="evidence" value="ECO:0007669"/>
    <property type="project" value="TreeGrafter"/>
</dbReference>
<evidence type="ECO:0000256" key="3">
    <source>
        <dbReference type="ARBA" id="ARBA00022679"/>
    </source>
</evidence>
<dbReference type="Proteomes" id="UP001201262">
    <property type="component" value="Unassembled WGS sequence"/>
</dbReference>